<feature type="region of interest" description="Disordered" evidence="1">
    <location>
        <begin position="1082"/>
        <end position="1169"/>
    </location>
</feature>
<keyword evidence="4" id="KW-1185">Reference proteome</keyword>
<evidence type="ECO:0000313" key="3">
    <source>
        <dbReference type="EMBL" id="KAJ7041706.1"/>
    </source>
</evidence>
<feature type="compositionally biased region" description="Basic residues" evidence="1">
    <location>
        <begin position="1"/>
        <end position="10"/>
    </location>
</feature>
<evidence type="ECO:0000256" key="1">
    <source>
        <dbReference type="SAM" id="MobiDB-lite"/>
    </source>
</evidence>
<feature type="domain" description="CxC2-like cysteine cluster KDZ transposase-associated" evidence="2">
    <location>
        <begin position="221"/>
        <end position="324"/>
    </location>
</feature>
<dbReference type="Proteomes" id="UP001218188">
    <property type="component" value="Unassembled WGS sequence"/>
</dbReference>
<feature type="compositionally biased region" description="Basic residues" evidence="1">
    <location>
        <begin position="917"/>
        <end position="926"/>
    </location>
</feature>
<accession>A0AAD6XBA8</accession>
<evidence type="ECO:0000259" key="2">
    <source>
        <dbReference type="Pfam" id="PF18803"/>
    </source>
</evidence>
<dbReference type="InterPro" id="IPR041457">
    <property type="entry name" value="CxC2_KDZ-assoc"/>
</dbReference>
<reference evidence="3" key="1">
    <citation type="submission" date="2023-03" db="EMBL/GenBank/DDBJ databases">
        <title>Massive genome expansion in bonnet fungi (Mycena s.s.) driven by repeated elements and novel gene families across ecological guilds.</title>
        <authorList>
            <consortium name="Lawrence Berkeley National Laboratory"/>
            <person name="Harder C.B."/>
            <person name="Miyauchi S."/>
            <person name="Viragh M."/>
            <person name="Kuo A."/>
            <person name="Thoen E."/>
            <person name="Andreopoulos B."/>
            <person name="Lu D."/>
            <person name="Skrede I."/>
            <person name="Drula E."/>
            <person name="Henrissat B."/>
            <person name="Morin E."/>
            <person name="Kohler A."/>
            <person name="Barry K."/>
            <person name="LaButti K."/>
            <person name="Morin E."/>
            <person name="Salamov A."/>
            <person name="Lipzen A."/>
            <person name="Mereny Z."/>
            <person name="Hegedus B."/>
            <person name="Baldrian P."/>
            <person name="Stursova M."/>
            <person name="Weitz H."/>
            <person name="Taylor A."/>
            <person name="Grigoriev I.V."/>
            <person name="Nagy L.G."/>
            <person name="Martin F."/>
            <person name="Kauserud H."/>
        </authorList>
    </citation>
    <scope>NUCLEOTIDE SEQUENCE</scope>
    <source>
        <strain evidence="3">CBHHK200</strain>
    </source>
</reference>
<feature type="compositionally biased region" description="Acidic residues" evidence="1">
    <location>
        <begin position="941"/>
        <end position="957"/>
    </location>
</feature>
<comment type="caution">
    <text evidence="3">The sequence shown here is derived from an EMBL/GenBank/DDBJ whole genome shotgun (WGS) entry which is preliminary data.</text>
</comment>
<evidence type="ECO:0000313" key="4">
    <source>
        <dbReference type="Proteomes" id="UP001218188"/>
    </source>
</evidence>
<dbReference type="PANTHER" id="PTHR33096:SF1">
    <property type="entry name" value="CXC1-LIKE CYSTEINE CLUSTER ASSOCIATED WITH KDZ TRANSPOSASES DOMAIN-CONTAINING PROTEIN"/>
    <property type="match status" value="1"/>
</dbReference>
<protein>
    <recommendedName>
        <fullName evidence="2">CxC2-like cysteine cluster KDZ transposase-associated domain-containing protein</fullName>
    </recommendedName>
</protein>
<dbReference type="Pfam" id="PF18803">
    <property type="entry name" value="CxC2"/>
    <property type="match status" value="1"/>
</dbReference>
<dbReference type="PANTHER" id="PTHR33096">
    <property type="entry name" value="CXC2 DOMAIN-CONTAINING PROTEIN"/>
    <property type="match status" value="1"/>
</dbReference>
<name>A0AAD6XBA8_9AGAR</name>
<feature type="compositionally biased region" description="Acidic residues" evidence="1">
    <location>
        <begin position="1131"/>
        <end position="1169"/>
    </location>
</feature>
<dbReference type="AlphaFoldDB" id="A0AAD6XBA8"/>
<dbReference type="Pfam" id="PF18758">
    <property type="entry name" value="KDZ"/>
    <property type="match status" value="1"/>
</dbReference>
<feature type="compositionally biased region" description="Basic and acidic residues" evidence="1">
    <location>
        <begin position="927"/>
        <end position="940"/>
    </location>
</feature>
<dbReference type="EMBL" id="JARJCM010000015">
    <property type="protein sequence ID" value="KAJ7041706.1"/>
    <property type="molecule type" value="Genomic_DNA"/>
</dbReference>
<organism evidence="3 4">
    <name type="scientific">Mycena alexandri</name>
    <dbReference type="NCBI Taxonomy" id="1745969"/>
    <lineage>
        <taxon>Eukaryota</taxon>
        <taxon>Fungi</taxon>
        <taxon>Dikarya</taxon>
        <taxon>Basidiomycota</taxon>
        <taxon>Agaricomycotina</taxon>
        <taxon>Agaricomycetes</taxon>
        <taxon>Agaricomycetidae</taxon>
        <taxon>Agaricales</taxon>
        <taxon>Marasmiineae</taxon>
        <taxon>Mycenaceae</taxon>
        <taxon>Mycena</taxon>
    </lineage>
</organism>
<dbReference type="InterPro" id="IPR040521">
    <property type="entry name" value="KDZ"/>
</dbReference>
<proteinExistence type="predicted"/>
<feature type="region of interest" description="Disordered" evidence="1">
    <location>
        <begin position="909"/>
        <end position="966"/>
    </location>
</feature>
<feature type="region of interest" description="Disordered" evidence="1">
    <location>
        <begin position="1"/>
        <end position="22"/>
    </location>
</feature>
<sequence>MPGRARRRNKRDLTALQDEEDDDYHLSVPLTEIISGSSVAAVPTLVERTSTDGRRIYAETLPVDPPSPVKRMRLGLDGSADATHMHCDDDPPLPTFDLFNEFDADLDSERYDMDLGGVYDLPAPKPTRKKARPKITPSDKSMHEWRELRDDYLRLVLRLEGCGDASEDVCPSCNVEEPTIRCYDCFGEELHCTACTVEMHAKNPLHVIDVWDGSMFQRTSLKNLGLRVQLCHKGCVSPVPVDNFVLLDLGYIHELSVDFCGCEKRHGTPRWTEVIRKRWYPATHDTPRTAATFNYLDFFVIQTHQAKTTMFDFYTATARATCGTGKRPPNRYPEFLRMTRQWRHLQMLKRAGRGHDPSGVKGTKPGGLAIDCPACPRPDVNLPDDWENAPASDKFLYILFIALDACFRLKRRAISSELRDPGLGTGWAYFVEQEPYRQHLLMTTNETEMSTCSGLAALDYANTKFSRGYSTTGVGMGVCARHEFVQPTGVGDLQKGERYSNMDWVFSAIMRWKNPRLPKVVSYDIICQWFLKLFERLLNMPPAVRFFIVTSLYRFVIPKMHIHSHTLACQLLFSLNFLLGAGQTDGEGIERPWANLGGVATSTREMGPGSRRDTLDSHLSYWNWTKLIGIADLLRRRLDKARIEEREQSEVFDAFSLEQGERVEGWRAMVHAFEANPKAPNPYEATTKDKTEAEVRLSLSEEEGKMPSLHDVSPSGFIYAGLDLEEQQRRVRVNIELKKAQTTAQKIDIVAMRRKLSRGITRFRKLQATYMPGALQVLARRPAVPEETPETTPLMLPSALTAEDCEAGCVGGVQYTEATARDGQCGAALLRLRHQLHVKSRFMTYKKNNSRHQHANTRSRTLVARNESKIRLHSEKYQTAWASIRSLYGGDASRVGWRKLRQADIRMMEDSEDARKRNERRKKENTRRRAQEQRLIAEGERVEEDNDEEGWEDDNGDEPGAPTTESRRLVSWIWTTAGTTGSDIELEEALRIEWAKAYARTRRWKEEVRLLQEEYRRILVSFEYEARRWEGRICAIRVGVEEVGFAQGAIAYALRQAAMYRDIAARAVVTMTEVRRGRGRRRLPASVLQEGESAVGDATREEGESGNNGAREDGAGEGEGTEGESNGVDEGVGDDDGGEDSGDESDDDEERYGIASDEEFFLGGEDEAD</sequence>
<gene>
    <name evidence="3" type="ORF">C8F04DRAFT_1176799</name>
</gene>